<comment type="caution">
    <text evidence="2">The sequence shown here is derived from an EMBL/GenBank/DDBJ whole genome shotgun (WGS) entry which is preliminary data.</text>
</comment>
<feature type="compositionally biased region" description="Basic residues" evidence="1">
    <location>
        <begin position="54"/>
        <end position="75"/>
    </location>
</feature>
<dbReference type="RefSeq" id="WP_114644644.1">
    <property type="nucleotide sequence ID" value="NZ_QQNH01000002.1"/>
</dbReference>
<protein>
    <submittedName>
        <fullName evidence="2">Uncharacterized protein</fullName>
    </submittedName>
</protein>
<evidence type="ECO:0000256" key="1">
    <source>
        <dbReference type="SAM" id="MobiDB-lite"/>
    </source>
</evidence>
<evidence type="ECO:0000313" key="3">
    <source>
        <dbReference type="Proteomes" id="UP000253759"/>
    </source>
</evidence>
<dbReference type="EMBL" id="QQNH01000002">
    <property type="protein sequence ID" value="RDE10351.1"/>
    <property type="molecule type" value="Genomic_DNA"/>
</dbReference>
<feature type="region of interest" description="Disordered" evidence="1">
    <location>
        <begin position="40"/>
        <end position="75"/>
    </location>
</feature>
<dbReference type="AlphaFoldDB" id="A0A369WDZ5"/>
<sequence>MTTTTATSTAIVQPLEFVADSDRPFLGRRMSWEEFYKMRPDLRPANDNDDQSHPKKVQKLVPRTPRRGHNARIHN</sequence>
<name>A0A369WDZ5_9HYPH</name>
<organism evidence="2 3">
    <name type="scientific">Pelagibacterium lacus</name>
    <dbReference type="NCBI Taxonomy" id="2282655"/>
    <lineage>
        <taxon>Bacteria</taxon>
        <taxon>Pseudomonadati</taxon>
        <taxon>Pseudomonadota</taxon>
        <taxon>Alphaproteobacteria</taxon>
        <taxon>Hyphomicrobiales</taxon>
        <taxon>Devosiaceae</taxon>
        <taxon>Pelagibacterium</taxon>
    </lineage>
</organism>
<keyword evidence="3" id="KW-1185">Reference proteome</keyword>
<reference evidence="3" key="1">
    <citation type="submission" date="2018-07" db="EMBL/GenBank/DDBJ databases">
        <authorList>
            <person name="Liu B.-T."/>
            <person name="Du Z."/>
        </authorList>
    </citation>
    <scope>NUCLEOTIDE SEQUENCE [LARGE SCALE GENOMIC DNA]</scope>
    <source>
        <strain evidence="3">XYN52</strain>
    </source>
</reference>
<evidence type="ECO:0000313" key="2">
    <source>
        <dbReference type="EMBL" id="RDE10351.1"/>
    </source>
</evidence>
<gene>
    <name evidence="2" type="ORF">DVH29_02900</name>
</gene>
<feature type="compositionally biased region" description="Basic and acidic residues" evidence="1">
    <location>
        <begin position="40"/>
        <end position="53"/>
    </location>
</feature>
<accession>A0A369WDZ5</accession>
<dbReference type="Proteomes" id="UP000253759">
    <property type="component" value="Unassembled WGS sequence"/>
</dbReference>
<proteinExistence type="predicted"/>